<dbReference type="EMBL" id="HACG01010033">
    <property type="protein sequence ID" value="CEK56898.1"/>
    <property type="molecule type" value="Transcribed_RNA"/>
</dbReference>
<evidence type="ECO:0000313" key="1">
    <source>
        <dbReference type="EMBL" id="CEK56898.1"/>
    </source>
</evidence>
<reference evidence="1" key="1">
    <citation type="submission" date="2014-12" db="EMBL/GenBank/DDBJ databases">
        <title>Insight into the proteome of Arion vulgaris.</title>
        <authorList>
            <person name="Aradska J."/>
            <person name="Bulat T."/>
            <person name="Smidak R."/>
            <person name="Sarate P."/>
            <person name="Gangsoo J."/>
            <person name="Sialana F."/>
            <person name="Bilban M."/>
            <person name="Lubec G."/>
        </authorList>
    </citation>
    <scope>NUCLEOTIDE SEQUENCE</scope>
    <source>
        <tissue evidence="1">Skin</tissue>
    </source>
</reference>
<sequence length="136" mass="15013">QHMLTYLDDQDRLSIHMLDSYPITLRERNYEKPILRKTEDGDFAGLITSNRAAFSRIHPTSASLGDLKPTVQVKSFNESSSGQSGTDIFVSGVHGKSIVPQVKPETAVRKSSANRDLSTDLSLGYGNRYDALGLNQ</sequence>
<organism evidence="1">
    <name type="scientific">Arion vulgaris</name>
    <dbReference type="NCBI Taxonomy" id="1028688"/>
    <lineage>
        <taxon>Eukaryota</taxon>
        <taxon>Metazoa</taxon>
        <taxon>Spiralia</taxon>
        <taxon>Lophotrochozoa</taxon>
        <taxon>Mollusca</taxon>
        <taxon>Gastropoda</taxon>
        <taxon>Heterobranchia</taxon>
        <taxon>Euthyneura</taxon>
        <taxon>Panpulmonata</taxon>
        <taxon>Eupulmonata</taxon>
        <taxon>Stylommatophora</taxon>
        <taxon>Helicina</taxon>
        <taxon>Arionoidea</taxon>
        <taxon>Arionidae</taxon>
        <taxon>Arion</taxon>
    </lineage>
</organism>
<name>A0A0B6YL07_9EUPU</name>
<accession>A0A0B6YL07</accession>
<feature type="non-terminal residue" evidence="1">
    <location>
        <position position="136"/>
    </location>
</feature>
<feature type="non-terminal residue" evidence="1">
    <location>
        <position position="1"/>
    </location>
</feature>
<proteinExistence type="predicted"/>
<protein>
    <submittedName>
        <fullName evidence="1">Uncharacterized protein</fullName>
    </submittedName>
</protein>
<gene>
    <name evidence="1" type="primary">ORF28791</name>
</gene>
<dbReference type="AlphaFoldDB" id="A0A0B6YL07"/>